<keyword evidence="2" id="KW-0539">Nucleus</keyword>
<evidence type="ECO:0000313" key="5">
    <source>
        <dbReference type="EMBL" id="WFD27898.1"/>
    </source>
</evidence>
<accession>A0AAF0EM69</accession>
<dbReference type="Pfam" id="PF05615">
    <property type="entry name" value="THOC7"/>
    <property type="match status" value="1"/>
</dbReference>
<feature type="compositionally biased region" description="Polar residues" evidence="4">
    <location>
        <begin position="221"/>
        <end position="231"/>
    </location>
</feature>
<feature type="region of interest" description="Disordered" evidence="4">
    <location>
        <begin position="194"/>
        <end position="263"/>
    </location>
</feature>
<protein>
    <recommendedName>
        <fullName evidence="7">THO complex subunit 7</fullName>
    </recommendedName>
</protein>
<evidence type="ECO:0000256" key="4">
    <source>
        <dbReference type="SAM" id="MobiDB-lite"/>
    </source>
</evidence>
<sequence length="263" mass="29064">MLGIDPHRSLRKNKVYDVLKSRLAADEKYVRRIAKRVAQLAKGLSDKERDAASLLLETDLNLFHQHIERLYASTKSTTALEIQTYEDKTNLLQERCEQEKSLIGELKAELEQAQLVRAQKLEYNDIARKILVYPRPEAMDAKLQGLKERIQMLKQEVEHYDQANTSAKSGLQDVSATLNALHSSVRASLGYKVQEKETEESAGAQAAASPSASAPSHNTEEPASSKQSQDEVQGEPSDAAASSGPPSKRPKRSRSPETASTAP</sequence>
<organism evidence="5 6">
    <name type="scientific">Malassezia nana</name>
    <dbReference type="NCBI Taxonomy" id="180528"/>
    <lineage>
        <taxon>Eukaryota</taxon>
        <taxon>Fungi</taxon>
        <taxon>Dikarya</taxon>
        <taxon>Basidiomycota</taxon>
        <taxon>Ustilaginomycotina</taxon>
        <taxon>Malasseziomycetes</taxon>
        <taxon>Malasseziales</taxon>
        <taxon>Malasseziaceae</taxon>
        <taxon>Malassezia</taxon>
    </lineage>
</organism>
<feature type="compositionally biased region" description="Low complexity" evidence="4">
    <location>
        <begin position="201"/>
        <end position="216"/>
    </location>
</feature>
<comment type="subcellular location">
    <subcellularLocation>
        <location evidence="1">Nucleus</location>
    </subcellularLocation>
</comment>
<dbReference type="GO" id="GO:0000445">
    <property type="term" value="C:THO complex part of transcription export complex"/>
    <property type="evidence" value="ECO:0007669"/>
    <property type="project" value="InterPro"/>
</dbReference>
<keyword evidence="6" id="KW-1185">Reference proteome</keyword>
<dbReference type="InterPro" id="IPR008501">
    <property type="entry name" value="THOC7/Mft1"/>
</dbReference>
<proteinExistence type="predicted"/>
<reference evidence="5" key="1">
    <citation type="submission" date="2023-03" db="EMBL/GenBank/DDBJ databases">
        <title>Mating type loci evolution in Malassezia.</title>
        <authorList>
            <person name="Coelho M.A."/>
        </authorList>
    </citation>
    <scope>NUCLEOTIDE SEQUENCE</scope>
    <source>
        <strain evidence="5">CBS 9557</strain>
    </source>
</reference>
<evidence type="ECO:0000256" key="2">
    <source>
        <dbReference type="ARBA" id="ARBA00023242"/>
    </source>
</evidence>
<evidence type="ECO:0008006" key="7">
    <source>
        <dbReference type="Google" id="ProtNLM"/>
    </source>
</evidence>
<feature type="coiled-coil region" evidence="3">
    <location>
        <begin position="82"/>
        <end position="116"/>
    </location>
</feature>
<dbReference type="Proteomes" id="UP001213623">
    <property type="component" value="Chromosome 5"/>
</dbReference>
<feature type="compositionally biased region" description="Low complexity" evidence="4">
    <location>
        <begin position="236"/>
        <end position="246"/>
    </location>
</feature>
<evidence type="ECO:0000256" key="1">
    <source>
        <dbReference type="ARBA" id="ARBA00004123"/>
    </source>
</evidence>
<evidence type="ECO:0000256" key="3">
    <source>
        <dbReference type="SAM" id="Coils"/>
    </source>
</evidence>
<name>A0AAF0EM69_9BASI</name>
<keyword evidence="3" id="KW-0175">Coiled coil</keyword>
<dbReference type="EMBL" id="CP119896">
    <property type="protein sequence ID" value="WFD27898.1"/>
    <property type="molecule type" value="Genomic_DNA"/>
</dbReference>
<dbReference type="AlphaFoldDB" id="A0AAF0EM69"/>
<dbReference type="GO" id="GO:0006397">
    <property type="term" value="P:mRNA processing"/>
    <property type="evidence" value="ECO:0007669"/>
    <property type="project" value="InterPro"/>
</dbReference>
<evidence type="ECO:0000313" key="6">
    <source>
        <dbReference type="Proteomes" id="UP001213623"/>
    </source>
</evidence>
<gene>
    <name evidence="5" type="ORF">MNAN1_002906</name>
</gene>